<keyword evidence="3" id="KW-1185">Reference proteome</keyword>
<reference evidence="2 3" key="1">
    <citation type="journal article" date="2021" name="Elife">
        <title>Chloroplast acquisition without the gene transfer in kleptoplastic sea slugs, Plakobranchus ocellatus.</title>
        <authorList>
            <person name="Maeda T."/>
            <person name="Takahashi S."/>
            <person name="Yoshida T."/>
            <person name="Shimamura S."/>
            <person name="Takaki Y."/>
            <person name="Nagai Y."/>
            <person name="Toyoda A."/>
            <person name="Suzuki Y."/>
            <person name="Arimoto A."/>
            <person name="Ishii H."/>
            <person name="Satoh N."/>
            <person name="Nishiyama T."/>
            <person name="Hasebe M."/>
            <person name="Maruyama T."/>
            <person name="Minagawa J."/>
            <person name="Obokata J."/>
            <person name="Shigenobu S."/>
        </authorList>
    </citation>
    <scope>NUCLEOTIDE SEQUENCE [LARGE SCALE GENOMIC DNA]</scope>
</reference>
<evidence type="ECO:0000313" key="3">
    <source>
        <dbReference type="Proteomes" id="UP000735302"/>
    </source>
</evidence>
<evidence type="ECO:0000313" key="2">
    <source>
        <dbReference type="EMBL" id="GFO00476.1"/>
    </source>
</evidence>
<name>A0AAV3ZN07_9GAST</name>
<dbReference type="AlphaFoldDB" id="A0AAV3ZN07"/>
<gene>
    <name evidence="2" type="ORF">PoB_002698100</name>
</gene>
<feature type="region of interest" description="Disordered" evidence="1">
    <location>
        <begin position="1"/>
        <end position="20"/>
    </location>
</feature>
<proteinExistence type="predicted"/>
<dbReference type="EMBL" id="BLXT01003105">
    <property type="protein sequence ID" value="GFO00476.1"/>
    <property type="molecule type" value="Genomic_DNA"/>
</dbReference>
<comment type="caution">
    <text evidence="2">The sequence shown here is derived from an EMBL/GenBank/DDBJ whole genome shotgun (WGS) entry which is preliminary data.</text>
</comment>
<protein>
    <submittedName>
        <fullName evidence="2">Uncharacterized protein</fullName>
    </submittedName>
</protein>
<sequence length="104" mass="12158">MGEHSSQQKKARKKTTQALKNCERCSRREDAVVGRMLREKERFDQFTNILVVIWKKAVSAIMSQTLAYRTIPWYIHHSSEKLLRSEKSGLGPHPYRVQFSLLLV</sequence>
<organism evidence="2 3">
    <name type="scientific">Plakobranchus ocellatus</name>
    <dbReference type="NCBI Taxonomy" id="259542"/>
    <lineage>
        <taxon>Eukaryota</taxon>
        <taxon>Metazoa</taxon>
        <taxon>Spiralia</taxon>
        <taxon>Lophotrochozoa</taxon>
        <taxon>Mollusca</taxon>
        <taxon>Gastropoda</taxon>
        <taxon>Heterobranchia</taxon>
        <taxon>Euthyneura</taxon>
        <taxon>Panpulmonata</taxon>
        <taxon>Sacoglossa</taxon>
        <taxon>Placobranchoidea</taxon>
        <taxon>Plakobranchidae</taxon>
        <taxon>Plakobranchus</taxon>
    </lineage>
</organism>
<evidence type="ECO:0000256" key="1">
    <source>
        <dbReference type="SAM" id="MobiDB-lite"/>
    </source>
</evidence>
<dbReference type="Proteomes" id="UP000735302">
    <property type="component" value="Unassembled WGS sequence"/>
</dbReference>
<accession>A0AAV3ZN07</accession>